<dbReference type="Proteomes" id="UP001055072">
    <property type="component" value="Unassembled WGS sequence"/>
</dbReference>
<reference evidence="1" key="1">
    <citation type="journal article" date="2021" name="Environ. Microbiol.">
        <title>Gene family expansions and transcriptome signatures uncover fungal adaptations to wood decay.</title>
        <authorList>
            <person name="Hage H."/>
            <person name="Miyauchi S."/>
            <person name="Viragh M."/>
            <person name="Drula E."/>
            <person name="Min B."/>
            <person name="Chaduli D."/>
            <person name="Navarro D."/>
            <person name="Favel A."/>
            <person name="Norest M."/>
            <person name="Lesage-Meessen L."/>
            <person name="Balint B."/>
            <person name="Merenyi Z."/>
            <person name="de Eugenio L."/>
            <person name="Morin E."/>
            <person name="Martinez A.T."/>
            <person name="Baldrian P."/>
            <person name="Stursova M."/>
            <person name="Martinez M.J."/>
            <person name="Novotny C."/>
            <person name="Magnuson J.K."/>
            <person name="Spatafora J.W."/>
            <person name="Maurice S."/>
            <person name="Pangilinan J."/>
            <person name="Andreopoulos W."/>
            <person name="LaButti K."/>
            <person name="Hundley H."/>
            <person name="Na H."/>
            <person name="Kuo A."/>
            <person name="Barry K."/>
            <person name="Lipzen A."/>
            <person name="Henrissat B."/>
            <person name="Riley R."/>
            <person name="Ahrendt S."/>
            <person name="Nagy L.G."/>
            <person name="Grigoriev I.V."/>
            <person name="Martin F."/>
            <person name="Rosso M.N."/>
        </authorList>
    </citation>
    <scope>NUCLEOTIDE SEQUENCE</scope>
    <source>
        <strain evidence="1">CBS 384.51</strain>
    </source>
</reference>
<dbReference type="EMBL" id="MU274932">
    <property type="protein sequence ID" value="KAI0085338.1"/>
    <property type="molecule type" value="Genomic_DNA"/>
</dbReference>
<comment type="caution">
    <text evidence="1">The sequence shown here is derived from an EMBL/GenBank/DDBJ whole genome shotgun (WGS) entry which is preliminary data.</text>
</comment>
<evidence type="ECO:0000313" key="1">
    <source>
        <dbReference type="EMBL" id="KAI0085338.1"/>
    </source>
</evidence>
<organism evidence="1 2">
    <name type="scientific">Irpex rosettiformis</name>
    <dbReference type="NCBI Taxonomy" id="378272"/>
    <lineage>
        <taxon>Eukaryota</taxon>
        <taxon>Fungi</taxon>
        <taxon>Dikarya</taxon>
        <taxon>Basidiomycota</taxon>
        <taxon>Agaricomycotina</taxon>
        <taxon>Agaricomycetes</taxon>
        <taxon>Polyporales</taxon>
        <taxon>Irpicaceae</taxon>
        <taxon>Irpex</taxon>
    </lineage>
</organism>
<gene>
    <name evidence="1" type="ORF">BDY19DRAFT_966624</name>
</gene>
<keyword evidence="2" id="KW-1185">Reference proteome</keyword>
<sequence length="166" mass="17750">MFPEVGSEFDKKAVGWPTHLNAICLELIELRKLLRKHYTIIERPGFVITNEVCDGITGLYETFRTTFTSLAGTLATGDITVAPLPFDFDEKGVLHMAAQNSARASSVKSNPKRKSHTEDHSVASSSGSKKQKPNTQAQHSAGASMSMEVGDVGDGSGTGKGKGVAR</sequence>
<evidence type="ECO:0000313" key="2">
    <source>
        <dbReference type="Proteomes" id="UP001055072"/>
    </source>
</evidence>
<proteinExistence type="predicted"/>
<name>A0ACB8TTI5_9APHY</name>
<accession>A0ACB8TTI5</accession>
<protein>
    <submittedName>
        <fullName evidence="1">Uncharacterized protein</fullName>
    </submittedName>
</protein>